<keyword evidence="3" id="KW-0560">Oxidoreductase</keyword>
<name>A0A143YJE8_9LACT</name>
<dbReference type="GO" id="GO:0016491">
    <property type="term" value="F:oxidoreductase activity"/>
    <property type="evidence" value="ECO:0007669"/>
    <property type="project" value="UniProtKB-KW"/>
</dbReference>
<keyword evidence="5" id="KW-0813">Transport</keyword>
<accession>A0A143YJE8</accession>
<dbReference type="AlphaFoldDB" id="A0A143YJE8"/>
<dbReference type="Proteomes" id="UP000199280">
    <property type="component" value="Unassembled WGS sequence"/>
</dbReference>
<dbReference type="PANTHER" id="PTHR43150">
    <property type="entry name" value="HYPERKINETIC, ISOFORM M"/>
    <property type="match status" value="1"/>
</dbReference>
<keyword evidence="5" id="KW-0406">Ion transport</keyword>
<dbReference type="PANTHER" id="PTHR43150:SF2">
    <property type="entry name" value="HYPERKINETIC, ISOFORM M"/>
    <property type="match status" value="1"/>
</dbReference>
<sequence>MKYRNLGKSGLRVSEIALGSWLTYGKSVADQTAEACIRTAYEAGINFFDTANVYEKGAAETVLGKVLKDYRRSSLVVASKVYFPMGDGPNDRGLSRKHILESCDASLKRLGMDYLDLYQCHRYDPTVPLEETLWALDDLQRQGKILYAGVSEWPADKIQEAHQIAKQHNFRPLVSNQPIYNMIERYIEVDVLPVSVANGMGQVVFSPLGQGILTGKYKTGQQVPEGSRAANSKLNSTMQKYLENELLLEAVGEIEAIAHELEITMPQLALAWILRQPGVSSAIIGASRPEQIEDNIKAVDVELTEELLLGINQILLKVSSFKPRS</sequence>
<dbReference type="InterPro" id="IPR005399">
    <property type="entry name" value="K_chnl_volt-dep_bsu_KCNAB-rel"/>
</dbReference>
<dbReference type="PRINTS" id="PR01577">
    <property type="entry name" value="KCNABCHANNEL"/>
</dbReference>
<keyword evidence="8" id="KW-1185">Reference proteome</keyword>
<evidence type="ECO:0000313" key="6">
    <source>
        <dbReference type="EMBL" id="SEI82015.1"/>
    </source>
</evidence>
<dbReference type="GO" id="GO:0005829">
    <property type="term" value="C:cytosol"/>
    <property type="evidence" value="ECO:0007669"/>
    <property type="project" value="UniProtKB-ARBA"/>
</dbReference>
<evidence type="ECO:0000259" key="4">
    <source>
        <dbReference type="Pfam" id="PF00248"/>
    </source>
</evidence>
<evidence type="ECO:0000256" key="1">
    <source>
        <dbReference type="ARBA" id="ARBA00006515"/>
    </source>
</evidence>
<dbReference type="EMBL" id="FNYT01000004">
    <property type="protein sequence ID" value="SEI82015.1"/>
    <property type="molecule type" value="Genomic_DNA"/>
</dbReference>
<dbReference type="STRING" id="640938.TR210_835"/>
<dbReference type="GO" id="GO:0034220">
    <property type="term" value="P:monoatomic ion transmembrane transport"/>
    <property type="evidence" value="ECO:0007669"/>
    <property type="project" value="UniProtKB-KW"/>
</dbReference>
<feature type="domain" description="NADP-dependent oxidoreductase" evidence="4">
    <location>
        <begin position="15"/>
        <end position="307"/>
    </location>
</feature>
<dbReference type="Proteomes" id="UP000076878">
    <property type="component" value="Unassembled WGS sequence"/>
</dbReference>
<dbReference type="InterPro" id="IPR036812">
    <property type="entry name" value="NAD(P)_OxRdtase_dom_sf"/>
</dbReference>
<evidence type="ECO:0000313" key="5">
    <source>
        <dbReference type="EMBL" id="CZQ89883.1"/>
    </source>
</evidence>
<evidence type="ECO:0000256" key="2">
    <source>
        <dbReference type="ARBA" id="ARBA00022857"/>
    </source>
</evidence>
<evidence type="ECO:0000313" key="8">
    <source>
        <dbReference type="Proteomes" id="UP000199280"/>
    </source>
</evidence>
<keyword evidence="2" id="KW-0521">NADP</keyword>
<dbReference type="SUPFAM" id="SSF51430">
    <property type="entry name" value="NAD(P)-linked oxidoreductase"/>
    <property type="match status" value="1"/>
</dbReference>
<organism evidence="5 7">
    <name type="scientific">Trichococcus ilyis</name>
    <dbReference type="NCBI Taxonomy" id="640938"/>
    <lineage>
        <taxon>Bacteria</taxon>
        <taxon>Bacillati</taxon>
        <taxon>Bacillota</taxon>
        <taxon>Bacilli</taxon>
        <taxon>Lactobacillales</taxon>
        <taxon>Carnobacteriaceae</taxon>
        <taxon>Trichococcus</taxon>
    </lineage>
</organism>
<keyword evidence="5" id="KW-0407">Ion channel</keyword>
<dbReference type="EMBL" id="FJNB01000004">
    <property type="protein sequence ID" value="CZQ89883.1"/>
    <property type="molecule type" value="Genomic_DNA"/>
</dbReference>
<dbReference type="FunFam" id="3.20.20.100:FF:000004">
    <property type="entry name" value="Oxidoreductase, aldo/keto reductase"/>
    <property type="match status" value="1"/>
</dbReference>
<dbReference type="OrthoDB" id="9773828at2"/>
<dbReference type="CDD" id="cd19074">
    <property type="entry name" value="Aldo_ket_red_shaker-like"/>
    <property type="match status" value="1"/>
</dbReference>
<reference evidence="5 7" key="1">
    <citation type="submission" date="2016-02" db="EMBL/GenBank/DDBJ databases">
        <authorList>
            <person name="Wen L."/>
            <person name="He K."/>
            <person name="Yang H."/>
        </authorList>
    </citation>
    <scope>NUCLEOTIDE SEQUENCE [LARGE SCALE GENOMIC DNA]</scope>
    <source>
        <strain evidence="5">Trichococcus_R210</strain>
    </source>
</reference>
<gene>
    <name evidence="6" type="ORF">SAMN05216375_10422</name>
    <name evidence="5" type="ORF">TR210_835</name>
</gene>
<dbReference type="InterPro" id="IPR023210">
    <property type="entry name" value="NADP_OxRdtase_dom"/>
</dbReference>
<comment type="similarity">
    <text evidence="1">Belongs to the shaker potassium channel beta subunit family.</text>
</comment>
<evidence type="ECO:0000256" key="3">
    <source>
        <dbReference type="ARBA" id="ARBA00023002"/>
    </source>
</evidence>
<protein>
    <submittedName>
        <fullName evidence="5">Potassium channel voltage-dependent beta subunit kcnab-related</fullName>
    </submittedName>
    <submittedName>
        <fullName evidence="6">Voltage-dependent potassium channel beta subunit, animal</fullName>
    </submittedName>
</protein>
<proteinExistence type="inferred from homology"/>
<dbReference type="Gene3D" id="3.20.20.100">
    <property type="entry name" value="NADP-dependent oxidoreductase domain"/>
    <property type="match status" value="1"/>
</dbReference>
<reference evidence="6 8" key="2">
    <citation type="submission" date="2016-10" db="EMBL/GenBank/DDBJ databases">
        <authorList>
            <person name="Varghese N."/>
            <person name="Submissions S."/>
        </authorList>
    </citation>
    <scope>NUCLEOTIDE SEQUENCE [LARGE SCALE GENOMIC DNA]</scope>
    <source>
        <strain evidence="6 8">DSM 22150</strain>
    </source>
</reference>
<evidence type="ECO:0000313" key="7">
    <source>
        <dbReference type="Proteomes" id="UP000076878"/>
    </source>
</evidence>
<dbReference type="Pfam" id="PF00248">
    <property type="entry name" value="Aldo_ket_red"/>
    <property type="match status" value="1"/>
</dbReference>
<dbReference type="RefSeq" id="WP_068621855.1">
    <property type="nucleotide sequence ID" value="NZ_FJNB01000004.1"/>
</dbReference>